<sequence length="76" mass="8453">MRASDPLQQMPDNHSAHAIDYAATDALITQLTITYPGIPRDTIAAIVEELRITLADQRLRGLALGRLEYEAHQRLA</sequence>
<protein>
    <submittedName>
        <fullName evidence="1">Uncharacterized protein</fullName>
    </submittedName>
</protein>
<name>A0A1Y5PG85_9MYCO</name>
<dbReference type="AlphaFoldDB" id="A0A1Y5PG85"/>
<reference evidence="1" key="1">
    <citation type="submission" date="2016-03" db="EMBL/GenBank/DDBJ databases">
        <authorList>
            <person name="Ploux O."/>
        </authorList>
    </citation>
    <scope>NUCLEOTIDE SEQUENCE</scope>
    <source>
        <strain evidence="1">UC10</strain>
    </source>
</reference>
<evidence type="ECO:0000313" key="1">
    <source>
        <dbReference type="EMBL" id="SBS77726.1"/>
    </source>
</evidence>
<organism evidence="1">
    <name type="scientific">uncultured Mycobacterium sp</name>
    <dbReference type="NCBI Taxonomy" id="171292"/>
    <lineage>
        <taxon>Bacteria</taxon>
        <taxon>Bacillati</taxon>
        <taxon>Actinomycetota</taxon>
        <taxon>Actinomycetes</taxon>
        <taxon>Mycobacteriales</taxon>
        <taxon>Mycobacteriaceae</taxon>
        <taxon>Mycobacterium</taxon>
        <taxon>environmental samples</taxon>
    </lineage>
</organism>
<dbReference type="EMBL" id="FLQS01000042">
    <property type="protein sequence ID" value="SBS77726.1"/>
    <property type="molecule type" value="Genomic_DNA"/>
</dbReference>
<gene>
    <name evidence="1" type="ORF">MHPYR_470060</name>
</gene>
<accession>A0A1Y5PG85</accession>
<proteinExistence type="predicted"/>